<dbReference type="SUPFAM" id="SSF56112">
    <property type="entry name" value="Protein kinase-like (PK-like)"/>
    <property type="match status" value="1"/>
</dbReference>
<keyword evidence="1" id="KW-0547">Nucleotide-binding</keyword>
<dbReference type="InterPro" id="IPR000719">
    <property type="entry name" value="Prot_kinase_dom"/>
</dbReference>
<dbReference type="OrthoDB" id="192887at2759"/>
<dbReference type="PANTHER" id="PTHR24055">
    <property type="entry name" value="MITOGEN-ACTIVATED PROTEIN KINASE"/>
    <property type="match status" value="1"/>
</dbReference>
<sequence length="224" mass="25899">MDGAPVAEFQPTVTHGGRFLQYNIFGNLFEITHKYQPPIMPIGRGAYGIVCYLLVVQWLIIGIRDVIPPPIPQAFSDVYIGTELMDTDLHHIIRSNQELSEEHCQVIGTPTDDELGFIRNEDARKYMRHLPQFPRRPLASLFPKVQSVAALDLIERMLTFNPLQRITVEEALEHPYLERLHDIADEPICTEPFSFDFEQQALTEDQMKQLIFDEAIEMNPNFRY</sequence>
<feature type="domain" description="Protein kinase" evidence="3">
    <location>
        <begin position="35"/>
        <end position="177"/>
    </location>
</feature>
<gene>
    <name evidence="4" type="ORF">NCGR_LOCUS1397</name>
</gene>
<proteinExistence type="predicted"/>
<organism evidence="4 5">
    <name type="scientific">Miscanthus lutarioriparius</name>
    <dbReference type="NCBI Taxonomy" id="422564"/>
    <lineage>
        <taxon>Eukaryota</taxon>
        <taxon>Viridiplantae</taxon>
        <taxon>Streptophyta</taxon>
        <taxon>Embryophyta</taxon>
        <taxon>Tracheophyta</taxon>
        <taxon>Spermatophyta</taxon>
        <taxon>Magnoliopsida</taxon>
        <taxon>Liliopsida</taxon>
        <taxon>Poales</taxon>
        <taxon>Poaceae</taxon>
        <taxon>PACMAD clade</taxon>
        <taxon>Panicoideae</taxon>
        <taxon>Andropogonodae</taxon>
        <taxon>Andropogoneae</taxon>
        <taxon>Saccharinae</taxon>
        <taxon>Miscanthus</taxon>
    </lineage>
</organism>
<evidence type="ECO:0000313" key="5">
    <source>
        <dbReference type="Proteomes" id="UP000604825"/>
    </source>
</evidence>
<dbReference type="GO" id="GO:0004672">
    <property type="term" value="F:protein kinase activity"/>
    <property type="evidence" value="ECO:0007669"/>
    <property type="project" value="InterPro"/>
</dbReference>
<keyword evidence="2" id="KW-0067">ATP-binding</keyword>
<dbReference type="SMART" id="SM00220">
    <property type="entry name" value="S_TKc"/>
    <property type="match status" value="1"/>
</dbReference>
<reference evidence="4" key="1">
    <citation type="submission" date="2020-10" db="EMBL/GenBank/DDBJ databases">
        <authorList>
            <person name="Han B."/>
            <person name="Lu T."/>
            <person name="Zhao Q."/>
            <person name="Huang X."/>
            <person name="Zhao Y."/>
        </authorList>
    </citation>
    <scope>NUCLEOTIDE SEQUENCE</scope>
</reference>
<accession>A0A811M8N2</accession>
<dbReference type="Proteomes" id="UP000604825">
    <property type="component" value="Unassembled WGS sequence"/>
</dbReference>
<name>A0A811M8N2_9POAL</name>
<dbReference type="Gene3D" id="3.30.200.20">
    <property type="entry name" value="Phosphorylase Kinase, domain 1"/>
    <property type="match status" value="3"/>
</dbReference>
<dbReference type="EMBL" id="CAJGYO010000001">
    <property type="protein sequence ID" value="CAD6203184.1"/>
    <property type="molecule type" value="Genomic_DNA"/>
</dbReference>
<dbReference type="Gene3D" id="1.10.510.10">
    <property type="entry name" value="Transferase(Phosphotransferase) domain 1"/>
    <property type="match status" value="2"/>
</dbReference>
<protein>
    <recommendedName>
        <fullName evidence="3">Protein kinase domain-containing protein</fullName>
    </recommendedName>
</protein>
<dbReference type="GO" id="GO:0005524">
    <property type="term" value="F:ATP binding"/>
    <property type="evidence" value="ECO:0007669"/>
    <property type="project" value="UniProtKB-KW"/>
</dbReference>
<keyword evidence="5" id="KW-1185">Reference proteome</keyword>
<comment type="caution">
    <text evidence="4">The sequence shown here is derived from an EMBL/GenBank/DDBJ whole genome shotgun (WGS) entry which is preliminary data.</text>
</comment>
<evidence type="ECO:0000259" key="3">
    <source>
        <dbReference type="SMART" id="SM00220"/>
    </source>
</evidence>
<dbReference type="InterPro" id="IPR011009">
    <property type="entry name" value="Kinase-like_dom_sf"/>
</dbReference>
<dbReference type="InterPro" id="IPR050117">
    <property type="entry name" value="MAPK"/>
</dbReference>
<evidence type="ECO:0000256" key="2">
    <source>
        <dbReference type="ARBA" id="ARBA00022840"/>
    </source>
</evidence>
<evidence type="ECO:0000256" key="1">
    <source>
        <dbReference type="ARBA" id="ARBA00022741"/>
    </source>
</evidence>
<evidence type="ECO:0000313" key="4">
    <source>
        <dbReference type="EMBL" id="CAD6203184.1"/>
    </source>
</evidence>
<dbReference type="AlphaFoldDB" id="A0A811M8N2"/>